<accession>A0ABQ9GNC3</accession>
<comment type="caution">
    <text evidence="1">The sequence shown here is derived from an EMBL/GenBank/DDBJ whole genome shotgun (WGS) entry which is preliminary data.</text>
</comment>
<organism evidence="1 2">
    <name type="scientific">Dryococelus australis</name>
    <dbReference type="NCBI Taxonomy" id="614101"/>
    <lineage>
        <taxon>Eukaryota</taxon>
        <taxon>Metazoa</taxon>
        <taxon>Ecdysozoa</taxon>
        <taxon>Arthropoda</taxon>
        <taxon>Hexapoda</taxon>
        <taxon>Insecta</taxon>
        <taxon>Pterygota</taxon>
        <taxon>Neoptera</taxon>
        <taxon>Polyneoptera</taxon>
        <taxon>Phasmatodea</taxon>
        <taxon>Verophasmatodea</taxon>
        <taxon>Anareolatae</taxon>
        <taxon>Phasmatidae</taxon>
        <taxon>Eurycanthinae</taxon>
        <taxon>Dryococelus</taxon>
    </lineage>
</organism>
<sequence length="111" mass="12697">MDCAIQKTSSLFYLEVSVIVFGITQELARNLQTSDISITFALRQTEIVMGRLTGLRTEEKFTELWEKVKKRGEDLDLQPVSLPRVQKPLKRLDHNINASPPVHYSSPEQLL</sequence>
<protein>
    <submittedName>
        <fullName evidence="1">Uncharacterized protein</fullName>
    </submittedName>
</protein>
<name>A0ABQ9GNC3_9NEOP</name>
<dbReference type="Proteomes" id="UP001159363">
    <property type="component" value="Chromosome 9"/>
</dbReference>
<reference evidence="1 2" key="1">
    <citation type="submission" date="2023-02" db="EMBL/GenBank/DDBJ databases">
        <title>LHISI_Scaffold_Assembly.</title>
        <authorList>
            <person name="Stuart O.P."/>
            <person name="Cleave R."/>
            <person name="Magrath M.J.L."/>
            <person name="Mikheyev A.S."/>
        </authorList>
    </citation>
    <scope>NUCLEOTIDE SEQUENCE [LARGE SCALE GENOMIC DNA]</scope>
    <source>
        <strain evidence="1">Daus_M_001</strain>
        <tissue evidence="1">Leg muscle</tissue>
    </source>
</reference>
<keyword evidence="2" id="KW-1185">Reference proteome</keyword>
<dbReference type="EMBL" id="JARBHB010000010">
    <property type="protein sequence ID" value="KAJ8873520.1"/>
    <property type="molecule type" value="Genomic_DNA"/>
</dbReference>
<evidence type="ECO:0000313" key="2">
    <source>
        <dbReference type="Proteomes" id="UP001159363"/>
    </source>
</evidence>
<gene>
    <name evidence="1" type="ORF">PR048_024338</name>
</gene>
<evidence type="ECO:0000313" key="1">
    <source>
        <dbReference type="EMBL" id="KAJ8873520.1"/>
    </source>
</evidence>
<proteinExistence type="predicted"/>